<comment type="caution">
    <text evidence="2">The sequence shown here is derived from an EMBL/GenBank/DDBJ whole genome shotgun (WGS) entry which is preliminary data.</text>
</comment>
<dbReference type="Proteomes" id="UP000186455">
    <property type="component" value="Unassembled WGS sequence"/>
</dbReference>
<dbReference type="STRING" id="1048205.AB852_06840"/>
<gene>
    <name evidence="2" type="ORF">AB852_06840</name>
</gene>
<dbReference type="EMBL" id="LFBV01000001">
    <property type="protein sequence ID" value="OKH96315.1"/>
    <property type="molecule type" value="Genomic_DNA"/>
</dbReference>
<dbReference type="InterPro" id="IPR037401">
    <property type="entry name" value="SnoaL-like"/>
</dbReference>
<dbReference type="Pfam" id="PF12680">
    <property type="entry name" value="SnoaL_2"/>
    <property type="match status" value="1"/>
</dbReference>
<dbReference type="Gene3D" id="3.10.450.50">
    <property type="match status" value="1"/>
</dbReference>
<name>A0A1Q4VER8_9ACTN</name>
<dbReference type="InterPro" id="IPR032710">
    <property type="entry name" value="NTF2-like_dom_sf"/>
</dbReference>
<accession>A0A1Q4VER8</accession>
<evidence type="ECO:0000259" key="1">
    <source>
        <dbReference type="Pfam" id="PF12680"/>
    </source>
</evidence>
<keyword evidence="3" id="KW-1185">Reference proteome</keyword>
<protein>
    <recommendedName>
        <fullName evidence="1">SnoaL-like domain-containing protein</fullName>
    </recommendedName>
</protein>
<feature type="domain" description="SnoaL-like" evidence="1">
    <location>
        <begin position="37"/>
        <end position="121"/>
    </location>
</feature>
<evidence type="ECO:0000313" key="2">
    <source>
        <dbReference type="EMBL" id="OKH96315.1"/>
    </source>
</evidence>
<dbReference type="RefSeq" id="WP_073784569.1">
    <property type="nucleotide sequence ID" value="NZ_CP109583.1"/>
</dbReference>
<reference evidence="2 3" key="1">
    <citation type="submission" date="2015-06" db="EMBL/GenBank/DDBJ databases">
        <title>Cloning and characterization of the uncialamcin biosynthetic gene cluster.</title>
        <authorList>
            <person name="Yan X."/>
            <person name="Huang T."/>
            <person name="Ge H."/>
            <person name="Shen B."/>
        </authorList>
    </citation>
    <scope>NUCLEOTIDE SEQUENCE [LARGE SCALE GENOMIC DNA]</scope>
    <source>
        <strain evidence="2 3">DCA2648</strain>
    </source>
</reference>
<dbReference type="AlphaFoldDB" id="A0A1Q4VER8"/>
<organism evidence="2 3">
    <name type="scientific">Streptomyces uncialis</name>
    <dbReference type="NCBI Taxonomy" id="1048205"/>
    <lineage>
        <taxon>Bacteria</taxon>
        <taxon>Bacillati</taxon>
        <taxon>Actinomycetota</taxon>
        <taxon>Actinomycetes</taxon>
        <taxon>Kitasatosporales</taxon>
        <taxon>Streptomycetaceae</taxon>
        <taxon>Streptomyces</taxon>
    </lineage>
</organism>
<dbReference type="SUPFAM" id="SSF54427">
    <property type="entry name" value="NTF2-like"/>
    <property type="match status" value="1"/>
</dbReference>
<dbReference type="GeneID" id="96792487"/>
<proteinExistence type="predicted"/>
<evidence type="ECO:0000313" key="3">
    <source>
        <dbReference type="Proteomes" id="UP000186455"/>
    </source>
</evidence>
<sequence>MTVPDLLATEPERFLTEFFASLTEDVLSGDDDPGGPVDRHFTPDIVQISDGIALTRERLVAHMRPVRRNAVECRYEMHEVLAVGSRVAARFTLHARMRKGRTLATEVHFIGDFAPDGRMRRAHQLTRALPGPVEGER</sequence>